<evidence type="ECO:0000313" key="3">
    <source>
        <dbReference type="Proteomes" id="UP000324781"/>
    </source>
</evidence>
<organism evidence="2 3">
    <name type="scientific">Thermoclostridium caenicola</name>
    <dbReference type="NCBI Taxonomy" id="659425"/>
    <lineage>
        <taxon>Bacteria</taxon>
        <taxon>Bacillati</taxon>
        <taxon>Bacillota</taxon>
        <taxon>Clostridia</taxon>
        <taxon>Eubacteriales</taxon>
        <taxon>Oscillospiraceae</taxon>
        <taxon>Thermoclostridium</taxon>
    </lineage>
</organism>
<keyword evidence="3" id="KW-1185">Reference proteome</keyword>
<protein>
    <submittedName>
        <fullName evidence="2">Uncharacterized protein</fullName>
    </submittedName>
</protein>
<dbReference type="AlphaFoldDB" id="A0A1M6BH10"/>
<dbReference type="EMBL" id="FQZP01000003">
    <property type="protein sequence ID" value="SHI47999.1"/>
    <property type="molecule type" value="Genomic_DNA"/>
</dbReference>
<dbReference type="RefSeq" id="WP_188118306.1">
    <property type="nucleotide sequence ID" value="NZ_DAONMB010000034.1"/>
</dbReference>
<feature type="region of interest" description="Disordered" evidence="1">
    <location>
        <begin position="23"/>
        <end position="50"/>
    </location>
</feature>
<reference evidence="2 3" key="1">
    <citation type="submission" date="2016-11" db="EMBL/GenBank/DDBJ databases">
        <authorList>
            <person name="Varghese N."/>
            <person name="Submissions S."/>
        </authorList>
    </citation>
    <scope>NUCLEOTIDE SEQUENCE [LARGE SCALE GENOMIC DNA]</scope>
    <source>
        <strain evidence="2 3">DSM 19027</strain>
    </source>
</reference>
<evidence type="ECO:0000256" key="1">
    <source>
        <dbReference type="SAM" id="MobiDB-lite"/>
    </source>
</evidence>
<gene>
    <name evidence="2" type="ORF">SAMN05444373_10032</name>
</gene>
<name>A0A1M6BH10_9FIRM</name>
<accession>A0A1M6BH10</accession>
<sequence>MAFKKGMLTESDIRVIETYSKKNLSDSIQEAEPAANAHHQTNPKDPSEKT</sequence>
<dbReference type="Proteomes" id="UP000324781">
    <property type="component" value="Unassembled WGS sequence"/>
</dbReference>
<proteinExistence type="predicted"/>
<evidence type="ECO:0000313" key="2">
    <source>
        <dbReference type="EMBL" id="SHI47999.1"/>
    </source>
</evidence>